<keyword evidence="3" id="KW-1185">Reference proteome</keyword>
<feature type="region of interest" description="Disordered" evidence="1">
    <location>
        <begin position="1"/>
        <end position="58"/>
    </location>
</feature>
<feature type="compositionally biased region" description="Polar residues" evidence="1">
    <location>
        <begin position="324"/>
        <end position="334"/>
    </location>
</feature>
<feature type="compositionally biased region" description="Low complexity" evidence="1">
    <location>
        <begin position="23"/>
        <end position="40"/>
    </location>
</feature>
<sequence length="417" mass="43440">MIGTFPIPGTNSISIPSNTALEVPSSSSSISVASDSTAVAEAGTTTTPTDNLASNMTESINAPSYESINDFRSKDLHLNSEDPLLLLPKTASSGLYRASVSPLTFKQPSGSPPQKRAASTESQQQQQQQQKWSPSQSQGQQWYPPQGQRQQWYPSQGQQGYPSYGEQWYSAQGQQGQQWYQQGQGCGQQIGKPYTFQKRGVISTSTAAPQGGSPPPYRMSALVCNQYTSTRGLIHCSDNKDYHTLEQPPNPANSADPRNHSWPSSSAVGQAATGAGPAAAILRKRAVAAQGVNVPTAPPGGVSALGSDPQGWLRRSQPYGAQPKGQNPQISQRQAGAGAATAAAADMSNQAAAASTAASSASAANAAAAANQANAIAAAIHRQHGGSVSSENFDVGNLSKWSDSEYTGGFGGGSDWV</sequence>
<protein>
    <submittedName>
        <fullName evidence="2">Uncharacterized protein</fullName>
    </submittedName>
</protein>
<feature type="compositionally biased region" description="Low complexity" evidence="1">
    <location>
        <begin position="122"/>
        <end position="154"/>
    </location>
</feature>
<evidence type="ECO:0000256" key="1">
    <source>
        <dbReference type="SAM" id="MobiDB-lite"/>
    </source>
</evidence>
<feature type="compositionally biased region" description="Polar residues" evidence="1">
    <location>
        <begin position="43"/>
        <end position="58"/>
    </location>
</feature>
<proteinExistence type="predicted"/>
<dbReference type="Proteomes" id="UP001194696">
    <property type="component" value="Unassembled WGS sequence"/>
</dbReference>
<evidence type="ECO:0000313" key="3">
    <source>
        <dbReference type="Proteomes" id="UP001194696"/>
    </source>
</evidence>
<evidence type="ECO:0000313" key="2">
    <source>
        <dbReference type="EMBL" id="KAG0274144.1"/>
    </source>
</evidence>
<gene>
    <name evidence="2" type="ORF">BGZ96_004467</name>
</gene>
<organism evidence="2 3">
    <name type="scientific">Linnemannia gamsii</name>
    <dbReference type="NCBI Taxonomy" id="64522"/>
    <lineage>
        <taxon>Eukaryota</taxon>
        <taxon>Fungi</taxon>
        <taxon>Fungi incertae sedis</taxon>
        <taxon>Mucoromycota</taxon>
        <taxon>Mortierellomycotina</taxon>
        <taxon>Mortierellomycetes</taxon>
        <taxon>Mortierellales</taxon>
        <taxon>Mortierellaceae</taxon>
        <taxon>Linnemannia</taxon>
    </lineage>
</organism>
<accession>A0ABQ7JI53</accession>
<comment type="caution">
    <text evidence="2">The sequence shown here is derived from an EMBL/GenBank/DDBJ whole genome shotgun (WGS) entry which is preliminary data.</text>
</comment>
<feature type="compositionally biased region" description="Polar residues" evidence="1">
    <location>
        <begin position="9"/>
        <end position="20"/>
    </location>
</feature>
<feature type="region of interest" description="Disordered" evidence="1">
    <location>
        <begin position="102"/>
        <end position="165"/>
    </location>
</feature>
<name>A0ABQ7JI53_9FUNG</name>
<reference evidence="2 3" key="1">
    <citation type="journal article" date="2020" name="Fungal Divers.">
        <title>Resolving the Mortierellaceae phylogeny through synthesis of multi-gene phylogenetics and phylogenomics.</title>
        <authorList>
            <person name="Vandepol N."/>
            <person name="Liber J."/>
            <person name="Desiro A."/>
            <person name="Na H."/>
            <person name="Kennedy M."/>
            <person name="Barry K."/>
            <person name="Grigoriev I.V."/>
            <person name="Miller A.N."/>
            <person name="O'Donnell K."/>
            <person name="Stajich J.E."/>
            <person name="Bonito G."/>
        </authorList>
    </citation>
    <scope>NUCLEOTIDE SEQUENCE [LARGE SCALE GENOMIC DNA]</scope>
    <source>
        <strain evidence="2 3">AD045</strain>
    </source>
</reference>
<feature type="region of interest" description="Disordered" evidence="1">
    <location>
        <begin position="240"/>
        <end position="271"/>
    </location>
</feature>
<feature type="non-terminal residue" evidence="2">
    <location>
        <position position="417"/>
    </location>
</feature>
<dbReference type="EMBL" id="JAAAIM010002084">
    <property type="protein sequence ID" value="KAG0274144.1"/>
    <property type="molecule type" value="Genomic_DNA"/>
</dbReference>
<feature type="region of interest" description="Disordered" evidence="1">
    <location>
        <begin position="293"/>
        <end position="338"/>
    </location>
</feature>